<dbReference type="GO" id="GO:0005737">
    <property type="term" value="C:cytoplasm"/>
    <property type="evidence" value="ECO:0000318"/>
    <property type="project" value="GO_Central"/>
</dbReference>
<dbReference type="CTD" id="174453"/>
<evidence type="ECO:0000313" key="2">
    <source>
        <dbReference type="Proteomes" id="UP000001940"/>
    </source>
</evidence>
<dbReference type="Gene3D" id="3.30.710.10">
    <property type="entry name" value="Potassium Channel Kv1.1, Chain A"/>
    <property type="match status" value="1"/>
</dbReference>
<dbReference type="InterPro" id="IPR036296">
    <property type="entry name" value="SKP1-like_dim_sf"/>
</dbReference>
<dbReference type="UCSC" id="C16D2.1a">
    <property type="organism name" value="c. elegans"/>
</dbReference>
<dbReference type="WormBase" id="C16D2.1b">
    <property type="protein sequence ID" value="CE41203"/>
    <property type="gene ID" value="WBGene00007633"/>
</dbReference>
<accession>A5PEX0</accession>
<dbReference type="AGR" id="WB:WBGene00007633"/>
<reference evidence="1 2" key="1">
    <citation type="journal article" date="1998" name="Science">
        <title>Genome sequence of the nematode C. elegans: a platform for investigating biology.</title>
        <authorList>
            <consortium name="The C. elegans sequencing consortium"/>
            <person name="Sulson J.E."/>
            <person name="Waterston R."/>
        </authorList>
    </citation>
    <scope>NUCLEOTIDE SEQUENCE [LARGE SCALE GENOMIC DNA]</scope>
    <source>
        <strain evidence="1 2">Bristol N2</strain>
    </source>
</reference>
<dbReference type="HOGENOM" id="CLU_1385275_0_0_1"/>
<sequence length="194" mass="21519">MNFFQNYFRSSSTKLSTELGDVATPAVPSPIEATTAVCATPNQARRVIKTIDGQQLVLCANDVKYLSVVENMFANLNNLSSDASDEQFIVIPISIESKTMQKIIDWSRAAKKIDEKTLDFCQFFPNLTLKECIQILEASLFLETSYLGKCAAKWVASKLEGKSTGEMAQILEVAHVGLDPTSEQQLAQFRRVTL</sequence>
<dbReference type="GeneID" id="174453"/>
<dbReference type="InParanoid" id="A5PEX0"/>
<dbReference type="FunCoup" id="A5PEX0">
    <property type="interactions" value="991"/>
</dbReference>
<dbReference type="GO" id="GO:0097602">
    <property type="term" value="F:cullin family protein binding"/>
    <property type="evidence" value="ECO:0000318"/>
    <property type="project" value="GO_Central"/>
</dbReference>
<dbReference type="SMR" id="A5PEX0"/>
<dbReference type="OrthoDB" id="5796328at2759"/>
<dbReference type="Proteomes" id="UP000001940">
    <property type="component" value="Chromosome II"/>
</dbReference>
<dbReference type="RefSeq" id="NP_001379475.1">
    <property type="nucleotide sequence ID" value="NM_001393144.1"/>
</dbReference>
<dbReference type="AlphaFoldDB" id="A5PEX0"/>
<gene>
    <name evidence="1 3" type="ORF">C16D2.1</name>
    <name evidence="1" type="ORF">CELE_C16D2.1</name>
</gene>
<evidence type="ECO:0000313" key="1">
    <source>
        <dbReference type="EMBL" id="CAN99676.1"/>
    </source>
</evidence>
<name>A5PEX0_CAEEL</name>
<dbReference type="GO" id="GO:0031146">
    <property type="term" value="P:SCF-dependent proteasomal ubiquitin-dependent protein catabolic process"/>
    <property type="evidence" value="ECO:0000318"/>
    <property type="project" value="GO_Central"/>
</dbReference>
<dbReference type="InterPro" id="IPR011333">
    <property type="entry name" value="SKP1/BTB/POZ_sf"/>
</dbReference>
<protein>
    <submittedName>
        <fullName evidence="1">Skp1-related protein</fullName>
    </submittedName>
</protein>
<keyword evidence="2" id="KW-1185">Reference proteome</keyword>
<dbReference type="Bgee" id="WBGene00007633">
    <property type="expression patterns" value="Expressed in adult organism and 3 other cell types or tissues"/>
</dbReference>
<evidence type="ECO:0000313" key="3">
    <source>
        <dbReference type="WormBase" id="C16D2.1b"/>
    </source>
</evidence>
<proteinExistence type="predicted"/>
<dbReference type="SUPFAM" id="SSF81382">
    <property type="entry name" value="Skp1 dimerisation domain-like"/>
    <property type="match status" value="1"/>
</dbReference>
<dbReference type="EMBL" id="BX284602">
    <property type="protein sequence ID" value="CAN99676.1"/>
    <property type="molecule type" value="Genomic_DNA"/>
</dbReference>
<dbReference type="GO" id="GO:0005634">
    <property type="term" value="C:nucleus"/>
    <property type="evidence" value="ECO:0000318"/>
    <property type="project" value="GO_Central"/>
</dbReference>
<dbReference type="ExpressionAtlas" id="A5PEX0">
    <property type="expression patterns" value="baseline and differential"/>
</dbReference>
<organism evidence="1 2">
    <name type="scientific">Caenorhabditis elegans</name>
    <dbReference type="NCBI Taxonomy" id="6239"/>
    <lineage>
        <taxon>Eukaryota</taxon>
        <taxon>Metazoa</taxon>
        <taxon>Ecdysozoa</taxon>
        <taxon>Nematoda</taxon>
        <taxon>Chromadorea</taxon>
        <taxon>Rhabditida</taxon>
        <taxon>Rhabditina</taxon>
        <taxon>Rhabditomorpha</taxon>
        <taxon>Rhabditoidea</taxon>
        <taxon>Rhabditidae</taxon>
        <taxon>Peloderinae</taxon>
        <taxon>Caenorhabditis</taxon>
    </lineage>
</organism>